<dbReference type="Pfam" id="PF04471">
    <property type="entry name" value="Mrr_cat"/>
    <property type="match status" value="1"/>
</dbReference>
<feature type="domain" description="Restriction endonuclease type IV Mrr" evidence="1">
    <location>
        <begin position="11"/>
        <end position="116"/>
    </location>
</feature>
<dbReference type="GO" id="GO:0003677">
    <property type="term" value="F:DNA binding"/>
    <property type="evidence" value="ECO:0007669"/>
    <property type="project" value="InterPro"/>
</dbReference>
<reference evidence="2 3" key="1">
    <citation type="journal article" date="2014" name="Appl. Environ. Microbiol.">
        <title>Comparative Genome Analysis of 'Candidatus Methanoplasma termitum' Indicates a New Mode of Energy Metabolism in the Seventh Order of Methanogens.</title>
        <authorList>
            <person name="Lang K."/>
            <person name="Schuldes J."/>
            <person name="Klingl A."/>
            <person name="Poehlein A."/>
            <person name="Daniel R."/>
            <person name="Brune A."/>
        </authorList>
    </citation>
    <scope>NUCLEOTIDE SEQUENCE [LARGE SCALE GENOMIC DNA]</scope>
    <source>
        <strain evidence="3">Mpt1</strain>
    </source>
</reference>
<accession>A0A0A7LAE0</accession>
<keyword evidence="2" id="KW-0540">Nuclease</keyword>
<dbReference type="KEGG" id="mear:Mpt1_c01360"/>
<organism evidence="2 3">
    <name type="scientific">Candidatus Methanoplasma termitum</name>
    <dbReference type="NCBI Taxonomy" id="1577791"/>
    <lineage>
        <taxon>Archaea</taxon>
        <taxon>Methanobacteriati</taxon>
        <taxon>Thermoplasmatota</taxon>
        <taxon>Thermoplasmata</taxon>
        <taxon>Methanomassiliicoccales</taxon>
        <taxon>Methanomassiliicoccaceae</taxon>
        <taxon>Candidatus Methanoplasma</taxon>
    </lineage>
</organism>
<dbReference type="RefSeq" id="WP_048111331.1">
    <property type="nucleotide sequence ID" value="NZ_CP010070.1"/>
</dbReference>
<evidence type="ECO:0000313" key="2">
    <source>
        <dbReference type="EMBL" id="AIZ56039.1"/>
    </source>
</evidence>
<dbReference type="Gene3D" id="3.40.1350.10">
    <property type="match status" value="1"/>
</dbReference>
<dbReference type="InterPro" id="IPR011856">
    <property type="entry name" value="tRNA_endonuc-like_dom_sf"/>
</dbReference>
<keyword evidence="3" id="KW-1185">Reference proteome</keyword>
<dbReference type="STRING" id="1577791.Mpt1_c01360"/>
<dbReference type="GeneID" id="24817810"/>
<dbReference type="EMBL" id="CP010070">
    <property type="protein sequence ID" value="AIZ56039.1"/>
    <property type="molecule type" value="Genomic_DNA"/>
</dbReference>
<dbReference type="AlphaFoldDB" id="A0A0A7LAE0"/>
<sequence length="402" mass="45831">MRTLYTEGLDGDGFVNICEEILSAFYKSKTKRPYLYENESTDFLILGKDHISVLCLPPAKAPIGKTAIEKFYLAMKNKRVKEGIIVTNGRFATTAQKYVEDSNIPITLMEIEKLASVAFKAGIKLVYKKEEPEAYILMKNSDREFREHLSKKLKNSIKCTDDIALNLSIVKRDISLVLFYKIDYSVNAEFEASKKIIHKESGEGSCYISERYSKIMDDEFIEIYDMVPKMAYEPKGKEADLMKPRKQILDVLYDRVIEKHTKYIPIKTGPDKIVNKKCAPSKKDIIVQNVTCLFVPLSDTEYEMFGRKRTIQSLESGTENFFALEPKWLVCDVCDKKITGDIFLCKKCGKMTDDKHTAICSRCNTILCTECSLFISKFLGKNEPICPSCAEKEPGLKIKGNK</sequence>
<name>A0A0A7LAE0_9ARCH</name>
<keyword evidence="2" id="KW-0378">Hydrolase</keyword>
<dbReference type="GO" id="GO:0009307">
    <property type="term" value="P:DNA restriction-modification system"/>
    <property type="evidence" value="ECO:0007669"/>
    <property type="project" value="InterPro"/>
</dbReference>
<dbReference type="OrthoDB" id="144520at2157"/>
<dbReference type="HOGENOM" id="CLU_684439_0_0_2"/>
<evidence type="ECO:0000259" key="1">
    <source>
        <dbReference type="Pfam" id="PF04471"/>
    </source>
</evidence>
<evidence type="ECO:0000313" key="3">
    <source>
        <dbReference type="Proteomes" id="UP000030787"/>
    </source>
</evidence>
<dbReference type="Proteomes" id="UP000030787">
    <property type="component" value="Chromosome"/>
</dbReference>
<dbReference type="GO" id="GO:0004519">
    <property type="term" value="F:endonuclease activity"/>
    <property type="evidence" value="ECO:0007669"/>
    <property type="project" value="UniProtKB-KW"/>
</dbReference>
<protein>
    <submittedName>
        <fullName evidence="2">Restriction endonuclease</fullName>
    </submittedName>
</protein>
<proteinExistence type="predicted"/>
<gene>
    <name evidence="2" type="ORF">Mpt1_c01360</name>
</gene>
<dbReference type="InterPro" id="IPR007560">
    <property type="entry name" value="Restrct_endonuc_IV_Mrr"/>
</dbReference>
<keyword evidence="2" id="KW-0255">Endonuclease</keyword>